<dbReference type="PANTHER" id="PTHR10676">
    <property type="entry name" value="DYNEIN HEAVY CHAIN FAMILY PROTEIN"/>
    <property type="match status" value="1"/>
</dbReference>
<dbReference type="InterPro" id="IPR013602">
    <property type="entry name" value="Dynein_heavy_linker"/>
</dbReference>
<dbReference type="Pfam" id="PF18199">
    <property type="entry name" value="Dynein_C"/>
    <property type="match status" value="1"/>
</dbReference>
<reference evidence="6 7" key="1">
    <citation type="submission" date="2024-04" db="EMBL/GenBank/DDBJ databases">
        <title>Tritrichomonas musculus Genome.</title>
        <authorList>
            <person name="Alves-Ferreira E."/>
            <person name="Grigg M."/>
            <person name="Lorenzi H."/>
            <person name="Galac M."/>
        </authorList>
    </citation>
    <scope>NUCLEOTIDE SEQUENCE [LARGE SCALE GENOMIC DNA]</scope>
    <source>
        <strain evidence="6 7">EAF2021</strain>
    </source>
</reference>
<dbReference type="PANTHER" id="PTHR10676:SF396">
    <property type="entry name" value="DYNEIN AXONEMAL HEAVY CHAIN 1"/>
    <property type="match status" value="1"/>
</dbReference>
<protein>
    <recommendedName>
        <fullName evidence="8">Dynein heavy chain family protein</fullName>
    </recommendedName>
</protein>
<dbReference type="Gene3D" id="1.20.140.100">
    <property type="entry name" value="Dynein heavy chain, N-terminal domain 2"/>
    <property type="match status" value="1"/>
</dbReference>
<dbReference type="InterPro" id="IPR041228">
    <property type="entry name" value="Dynein_C"/>
</dbReference>
<feature type="coiled-coil region" evidence="1">
    <location>
        <begin position="2659"/>
        <end position="2708"/>
    </location>
</feature>
<dbReference type="Proteomes" id="UP001470230">
    <property type="component" value="Unassembled WGS sequence"/>
</dbReference>
<dbReference type="Gene3D" id="3.10.490.20">
    <property type="match status" value="1"/>
</dbReference>
<dbReference type="Gene3D" id="1.10.8.720">
    <property type="entry name" value="Region D6 of dynein motor"/>
    <property type="match status" value="1"/>
</dbReference>
<dbReference type="InterPro" id="IPR043160">
    <property type="entry name" value="Dynein_C_barrel"/>
</dbReference>
<dbReference type="Gene3D" id="3.40.50.300">
    <property type="entry name" value="P-loop containing nucleotide triphosphate hydrolases"/>
    <property type="match status" value="4"/>
</dbReference>
<feature type="domain" description="Dynein heavy chain C-terminal" evidence="5">
    <location>
        <begin position="3721"/>
        <end position="3987"/>
    </location>
</feature>
<evidence type="ECO:0000313" key="6">
    <source>
        <dbReference type="EMBL" id="KAK8870940.1"/>
    </source>
</evidence>
<keyword evidence="1" id="KW-0175">Coiled coil</keyword>
<feature type="domain" description="Dynein heavy chain hydrolytic ATP-binding dynein motor region" evidence="4">
    <location>
        <begin position="1372"/>
        <end position="1721"/>
    </location>
</feature>
<dbReference type="InterPro" id="IPR042228">
    <property type="entry name" value="Dynein_linker_3"/>
</dbReference>
<evidence type="ECO:0000256" key="1">
    <source>
        <dbReference type="SAM" id="Coils"/>
    </source>
</evidence>
<dbReference type="Pfam" id="PF12774">
    <property type="entry name" value="AAA_6"/>
    <property type="match status" value="1"/>
</dbReference>
<dbReference type="SUPFAM" id="SSF52540">
    <property type="entry name" value="P-loop containing nucleoside triphosphate hydrolases"/>
    <property type="match status" value="1"/>
</dbReference>
<name>A0ABR2J1S1_9EUKA</name>
<dbReference type="Gene3D" id="1.20.58.1120">
    <property type="match status" value="1"/>
</dbReference>
<evidence type="ECO:0000256" key="2">
    <source>
        <dbReference type="SAM" id="MobiDB-lite"/>
    </source>
</evidence>
<dbReference type="EMBL" id="JAPFFF010000014">
    <property type="protein sequence ID" value="KAK8870940.1"/>
    <property type="molecule type" value="Genomic_DNA"/>
</dbReference>
<dbReference type="InterPro" id="IPR035699">
    <property type="entry name" value="AAA_6"/>
</dbReference>
<accession>A0ABR2J1S1</accession>
<dbReference type="Pfam" id="PF08393">
    <property type="entry name" value="DHC_N2"/>
    <property type="match status" value="1"/>
</dbReference>
<dbReference type="InterPro" id="IPR027417">
    <property type="entry name" value="P-loop_NTPase"/>
</dbReference>
<keyword evidence="7" id="KW-1185">Reference proteome</keyword>
<feature type="region of interest" description="Disordered" evidence="2">
    <location>
        <begin position="1784"/>
        <end position="1803"/>
    </location>
</feature>
<dbReference type="InterPro" id="IPR042222">
    <property type="entry name" value="Dynein_2_N"/>
</dbReference>
<dbReference type="Gene3D" id="1.10.287.2620">
    <property type="match status" value="1"/>
</dbReference>
<proteinExistence type="predicted"/>
<gene>
    <name evidence="6" type="ORF">M9Y10_008853</name>
</gene>
<dbReference type="InterPro" id="IPR026983">
    <property type="entry name" value="DHC"/>
</dbReference>
<dbReference type="InterPro" id="IPR042219">
    <property type="entry name" value="AAA_lid_11_sf"/>
</dbReference>
<evidence type="ECO:0000259" key="4">
    <source>
        <dbReference type="Pfam" id="PF12774"/>
    </source>
</evidence>
<evidence type="ECO:0000313" key="7">
    <source>
        <dbReference type="Proteomes" id="UP001470230"/>
    </source>
</evidence>
<evidence type="ECO:0008006" key="8">
    <source>
        <dbReference type="Google" id="ProtNLM"/>
    </source>
</evidence>
<comment type="caution">
    <text evidence="6">The sequence shown here is derived from an EMBL/GenBank/DDBJ whole genome shotgun (WGS) entry which is preliminary data.</text>
</comment>
<sequence>MKKKKNPMLDEGMQIKSDYKLTVKKPDRSATEIGNHKSNLYDSSSIDTDSALYNTQTPGISQLDKSNMSTSPALLAIGSKARKIRSTIGPSVVKPSLNSIRVPISKDFNSLLTKKPLSDLQDPKKRKIATFNHQNEVEKMGIMFKDNPFAYFIKHKDGMGHQFIYLKYSKSRNDPHFSPYDLTKTAFCEAGEDYFTMSANAITHVDENGNTETLSLDDWTKEETDFSSIRRLRIFKTYLFWKPFKVWRTYVQRQRYKETARSVKLIPPMYNTSIAKSLMAFSMLTRQIDKIIDENILALIYQSKYTIKLYLEQCEVNQKNLKEQYNEFISVAISKISELYDFLNDPKNLAVHEGDFDEIKRKNPNIMTLIFLEQKKEEQRLKQVDKTKEELTFLPNFIRMIDYMFLESICKGCYKGWKLARDNIKSESSAIFTVEISFDDSGNVAFIPDCETLVKCVIDSMNENLKTLENLPRVLFDSEVQKMISNTETKQEYPTLNEYFCCSPYLENIKNEIIDIFNKSYEEATKSSSSFCDYYPLYKLSQGWNVRNYIKTPSGQLYQGSLNINDKENEEFDLFLTNYDNEPVINISEVRVDVQKLIHENERLVNIRNGFTSGAIFIDSYPLKAKLKPIPLKSLTEIEETLNDLVQLKIEQMNRAFKNYSVQMKAKSTTLDVFVDFCSLLKKIQNFLPKMNSIIASIDEIIALFEVSHFRQLNNPLHDFYAAFKDEVQDALQLKKSQYDPYLLELKQLKSKLLHKMEKYYHMSKLIPKNIPEFNYDSFSIRTSKLKEKIKKIKDSIKNCIKYQSVLEVGVSTFDQYKESKHYIKLSENLLILYKEYDEIIKFVENVPFDQVNIEIFRKKSNQLADQIAKIDLILDGKACSLYREITKSYMEFSPYIDELSILSNGKLQERHWNQLFEECGKKGSYNDQITINDLIKLNIIGNIERIKKITAISLGEFQLEEEVKRIRSYWSEVHIPLANAHAKTDMTMVLAPLDSLISGINDATITLHQILDSPFVSDIQKEVEELTKKMDKIIDICKVWQIFQNNWITVSNLYQQEAISKAIPHQQQRFLTIKRKWRAIVRHVWSNTRLFAVCQFESLLEDLQDNSNDLEIIMKDLVLYVNQKRNYIPRLYFLSDQELLTMMSTTSFSIFMSLFLKTLMHITRLDSHSKDAAQLTSQDSTKELCNFSGLTIFSIVGEDGDCLPLADHILCTGPLESWAPSIFTSIEESFKDHFKESYESYENLSFEDFVVSNSSYIGLLVLSSIFTNNVDDCFARLETNQRSFIMYEQQLIEKETKLIRSLASPVSPSELLKISNSITIINMYIERIHSYQDKIQNYSFKMKWNSVLKHRYNPTTDTLFCEFSDYQFHHGLEYWGLCPRLVISTEIDSVMYNMGESISSFGIPMLYGPFKSGKSTLIKYFALMFGHYYYEVQPFPDLSKYLIDQILIGAMESNSWIYFHNVHEINVEKLEYLFDQIRNLTYIQSSKCNEYQFNKTTKIKIGQSTRFFLSKTIEGEIPPPLKSFTRPVSLRIPSFTKMIEIQLMATGYKSSKHIAPKLNTFLNSITTILKLHLSILSYSMNILKDGYEYLSQMIHQNRCSFINYYEEARTAEEFSIAIGCYNNMKFTLNEEEIEILIQTLYSHFTLFDEYWIFKSYIQKPNSFIIDRIESAIQSFLNSRILEMKIDLPFNYLSSKVVDLFRLMRNHTAVVVCGPPDTGKSLIIQLLFESIEMLVKDKEMSNVPGILPIKEARCFNGSGSWTDEFGLFEYIKNLEKDDDLYLNRNHSKDESKNDDKNDDKKEKSIFNDEVNSDQFKAKYVKQRFINGEITSAMRFLSRYADTHHRILYLDGPIDTRLSNFLIDCTIDQSKVQFATFDSYQTKGSLHIILETENVSDASPSFMAVCGVLSMRNCQFIHAPLHSILELDLLYPSIPFTTASLKHPSINKICLYSLNSLFCEMAPYIIRQVQLIPKNIDIFQLISKYSNLAVDLALTELTENGYHDQEDPDIFKMAVIFGMFRVFHSIIVPSQISSFDEFLRRTFSIQLPEEWVGFGVPNSYWSTFPTPSILSMRIWNKRVNPHNFNLLSSPPIPNGYSITVIVPQYLPNLTTFQLGLKSGHHFLIIGEQYSGKESFIQVCLSQNSNLIPIHFYLTPCSTSRDLRGIILKQSQIVTSEMKKPGDPTLFALIFHHLDNCKLEVFEFIRMLIISKNLPLISNYDPKVYDKFNLSKFVVIATGVNPSSFPSRFLNLFTPLLMQNYVQLTKDYILTKIMEHESVHSKFISLVCYSLKELDLTFGKILQIVKVICMMPEHSSDNSLVKMLTIFMSEIQYIVFNDDAEGFSKYQKDVLQICKGLELEKVFQEYQNEKELLIPKISANNKLELRKVNFSELKESLTNLSGRKFTNLEVKQYIYLSHSISRIKSHCEICGPTSSGKMSLIKFYSIRNKIKMIDISYSSQEMLKNALVDVILSNKQQLIVFRVTKDSVQILSLLYTLIVRKHYKLVFNEEEQEELYRNLSMKECPTEIQRRDADLTILKNIENNCHLIIITESEMNLPSIEMIKIKCDTKHHICDEILTEDLISMKSLFCKIADKVSECLPFSHQNQFYDFINLFAETIKIETKNLKIRNDKIKLALAFYNKIFIEHQSASSKMDELKPLVEKIKLETKNIQEELKQKKEYTTERRNKLNEEMMLRCAQLNQKKQEFNDADVELQSNVVKFEIIKQKIASLSESDYQQLRIFVAAPTPFVKMLNEISSLITNRPKNSKILSNDELPKILTSDEVNYSNYSDKTVTELKKYFNSESTLIDKKQVESSPPIISMLLNYYQNIYQMAHKSNVCKAKQEVIEQCRKSNDEFNEQMNKELESIKEIESTFGGLRHDLEDHQNQLEEMKVEYKQNKAEKRVMDQILKDSTTLFNEWKTEADDYQTLCNALNGDTIILTSYIIYAGMLPAEKRSNLIDRVYEILISENISVSFTNPIEFIETKLHTTKMPVEIDATSLPQSLLIDFHHLAVSVRVPLVIDLDGLVLHCLKSSGKFIEVSLNSLSFLKVASEVFQSNKYLAVTDADRLTPVLMQIINGNKIIQFEDREITRNPEFKIFLFTTNTKIYEFDPDLMSRVSVIDTTKSSLEGVKTKIIYSFLDYYDPDLIPRLTEIEKLEISNKEEISSYENAALDAFATISEKQQEDGEYSYLKDEEIVPSFVRAKDCYMTFNIQTDSNNLKKELEMTIKHYQSLIDICFNFWHILTRYIRKVSPSIIKLNDFLNTISSASFNFGSHSLTTEQVQSFQPVLINSLYQLIFPSLSYNEILVFVFLAGFFNHKNEPSEFDKIIEHISSEYDSKANFDSIQIDAVNLIVENLKYTSIDHVFELVFKFNCDVMGRDFLNYLPHFNIDNALSSQVTILYSDGNKEPTELLCQFVIIRNMKENFSMISLNKSTIKPTRKLILRGMKEGLWIVVNYSRVSIESSLLLNEIPSLFRMASSIHENFKLILNCRTTEYLSFELMEIAKFIRIDSFPSIRRTMQEIYYHHSASMKLFDSSSSAKKMAYLSALIFAQIQYRNFLRPCGFNFLLPPSIWSFQQITEMIGKLIDMQEIPLFTFKDFLEFIFFSSSVIENNDKLELKSIVSSFITSNSLDDGFNFLSSESNEFEHWVVPNKASLQNYILFISKLPSFADSDILGMSKKTADSLLNWNLSRYVSRTFKKLNECNKSLLSKDYNLDNYTKSSNEETEKTEEEYENLRQRIIQQIPSKITTDDILSEISPVLQFWLNEANSMNKFIDQVINDLTVKKIRIVEGIVPEKWHKYKPVQQMPRFLTYLNDKRSFILKYLRKNDEIDDEIDISLITNVRAFFNAYMADYAYKKKINISSLYYDFSFGEGNEHQSIVIKNLVMMNGRIENNFLIPSDTPFNKLPKLYCKITKRNTNNISANPSKSSKTFVCPIYKYIFDPQLTAPHHFLLNNEIINNFVIDVPIKSEIAEKTWIMNGTSIFCNMPAQFVPV</sequence>
<evidence type="ECO:0000259" key="3">
    <source>
        <dbReference type="Pfam" id="PF08393"/>
    </source>
</evidence>
<dbReference type="Gene3D" id="1.20.920.20">
    <property type="match status" value="1"/>
</dbReference>
<organism evidence="6 7">
    <name type="scientific">Tritrichomonas musculus</name>
    <dbReference type="NCBI Taxonomy" id="1915356"/>
    <lineage>
        <taxon>Eukaryota</taxon>
        <taxon>Metamonada</taxon>
        <taxon>Parabasalia</taxon>
        <taxon>Tritrichomonadida</taxon>
        <taxon>Tritrichomonadidae</taxon>
        <taxon>Tritrichomonas</taxon>
    </lineage>
</organism>
<feature type="domain" description="Dynein heavy chain linker" evidence="3">
    <location>
        <begin position="820"/>
        <end position="1237"/>
    </location>
</feature>
<evidence type="ECO:0000259" key="5">
    <source>
        <dbReference type="Pfam" id="PF18199"/>
    </source>
</evidence>
<dbReference type="Gene3D" id="3.20.180.20">
    <property type="entry name" value="Dynein heavy chain, N-terminal domain 2"/>
    <property type="match status" value="1"/>
</dbReference>
<feature type="coiled-coil region" evidence="1">
    <location>
        <begin position="2852"/>
        <end position="2900"/>
    </location>
</feature>